<evidence type="ECO:0000256" key="1">
    <source>
        <dbReference type="ARBA" id="ARBA00004141"/>
    </source>
</evidence>
<evidence type="ECO:0000256" key="5">
    <source>
        <dbReference type="ARBA" id="ARBA00023136"/>
    </source>
</evidence>
<feature type="transmembrane region" description="Helical" evidence="6">
    <location>
        <begin position="21"/>
        <end position="42"/>
    </location>
</feature>
<dbReference type="PANTHER" id="PTHR42948:SF1">
    <property type="entry name" value="TRANSPORTER"/>
    <property type="match status" value="1"/>
</dbReference>
<feature type="transmembrane region" description="Helical" evidence="6">
    <location>
        <begin position="484"/>
        <end position="504"/>
    </location>
</feature>
<name>A0ABP0GH70_CLALP</name>
<keyword evidence="2" id="KW-0813">Transport</keyword>
<evidence type="ECO:0000256" key="6">
    <source>
        <dbReference type="SAM" id="Phobius"/>
    </source>
</evidence>
<feature type="transmembrane region" description="Helical" evidence="6">
    <location>
        <begin position="102"/>
        <end position="130"/>
    </location>
</feature>
<keyword evidence="3 6" id="KW-0812">Transmembrane</keyword>
<feature type="transmembrane region" description="Helical" evidence="6">
    <location>
        <begin position="329"/>
        <end position="349"/>
    </location>
</feature>
<evidence type="ECO:0000313" key="8">
    <source>
        <dbReference type="Proteomes" id="UP001642483"/>
    </source>
</evidence>
<sequence>MTSEVSNILPENGKAPKTFKSTVGIALSCLGAAVGTGNIWRYPRIVANNTGDDGALAFLLVWLLFLFTWSIPLLLVEYGTGRYTRTAAIVSFRKMIGPKSMWCGAFIGFVSFAIASYYAVICGWCAYYFIYYIANPLPENLEASKELFRFFSEDTLFPVLLQAIVIAFGGVCVFAGVRSIEPAMMIMVPVLLVIMLSSFIYALTLPSASVGISHLFTMDWEVFASPNTWIDALTQNAWDTGAAQGILLVYATYLGREHGVVRYGTVIPSINNLLSLLMAITLFATVFSTQIARDPTMTVQTILTSFTFNGPANTGLTFIWIPLLYSTLSIGRGITVIFFFCLFLAGFSSQVSLIEASCHQLVDMKMPRKFAVPSICILMFLLGLGSSLNVHFLVNQDFVWGSAIVLSGSMILYLVLGFGVSKFRRDIINNFGDGSDWYLPRIWEWIMWGLIPIQVVGLLIWWIVTRVRDTENVWYKFEEQSLMSALVQWVISIMLLVLLNFLYLRYADKILPRMYIVTGSSMFTVSGSVGDAQNDCHLELETLDIGENSTSQRNGLPGSSKQEN</sequence>
<dbReference type="Proteomes" id="UP001642483">
    <property type="component" value="Unassembled WGS sequence"/>
</dbReference>
<keyword evidence="8" id="KW-1185">Reference proteome</keyword>
<reference evidence="7 8" key="1">
    <citation type="submission" date="2024-02" db="EMBL/GenBank/DDBJ databases">
        <authorList>
            <person name="Daric V."/>
            <person name="Darras S."/>
        </authorList>
    </citation>
    <scope>NUCLEOTIDE SEQUENCE [LARGE SCALE GENOMIC DNA]</scope>
</reference>
<feature type="transmembrane region" description="Helical" evidence="6">
    <location>
        <begin position="398"/>
        <end position="421"/>
    </location>
</feature>
<comment type="caution">
    <text evidence="7">The sequence shown here is derived from an EMBL/GenBank/DDBJ whole genome shotgun (WGS) entry which is preliminary data.</text>
</comment>
<dbReference type="Pfam" id="PF00209">
    <property type="entry name" value="SNF"/>
    <property type="match status" value="2"/>
</dbReference>
<dbReference type="PROSITE" id="PS50267">
    <property type="entry name" value="NA_NEUROTRAN_SYMP_3"/>
    <property type="match status" value="1"/>
</dbReference>
<dbReference type="SUPFAM" id="SSF161070">
    <property type="entry name" value="SNF-like"/>
    <property type="match status" value="1"/>
</dbReference>
<feature type="transmembrane region" description="Helical" evidence="6">
    <location>
        <begin position="301"/>
        <end position="323"/>
    </location>
</feature>
<feature type="transmembrane region" description="Helical" evidence="6">
    <location>
        <begin position="370"/>
        <end position="392"/>
    </location>
</feature>
<evidence type="ECO:0008006" key="9">
    <source>
        <dbReference type="Google" id="ProtNLM"/>
    </source>
</evidence>
<feature type="transmembrane region" description="Helical" evidence="6">
    <location>
        <begin position="156"/>
        <end position="177"/>
    </location>
</feature>
<accession>A0ABP0GH70</accession>
<comment type="subcellular location">
    <subcellularLocation>
        <location evidence="1">Membrane</location>
        <topology evidence="1">Multi-pass membrane protein</topology>
    </subcellularLocation>
</comment>
<dbReference type="PANTHER" id="PTHR42948">
    <property type="entry name" value="TRANSPORTER"/>
    <property type="match status" value="1"/>
</dbReference>
<dbReference type="PRINTS" id="PR00176">
    <property type="entry name" value="NANEUSMPORT"/>
</dbReference>
<keyword evidence="5 6" id="KW-0472">Membrane</keyword>
<organism evidence="7 8">
    <name type="scientific">Clavelina lepadiformis</name>
    <name type="common">Light-bulb sea squirt</name>
    <name type="synonym">Ascidia lepadiformis</name>
    <dbReference type="NCBI Taxonomy" id="159417"/>
    <lineage>
        <taxon>Eukaryota</taxon>
        <taxon>Metazoa</taxon>
        <taxon>Chordata</taxon>
        <taxon>Tunicata</taxon>
        <taxon>Ascidiacea</taxon>
        <taxon>Aplousobranchia</taxon>
        <taxon>Clavelinidae</taxon>
        <taxon>Clavelina</taxon>
    </lineage>
</organism>
<feature type="transmembrane region" description="Helical" evidence="6">
    <location>
        <begin position="270"/>
        <end position="289"/>
    </location>
</feature>
<dbReference type="InterPro" id="IPR037272">
    <property type="entry name" value="SNS_sf"/>
</dbReference>
<evidence type="ECO:0000313" key="7">
    <source>
        <dbReference type="EMBL" id="CAK8691103.1"/>
    </source>
</evidence>
<keyword evidence="4 6" id="KW-1133">Transmembrane helix</keyword>
<dbReference type="InterPro" id="IPR000175">
    <property type="entry name" value="Na/ntran_symport"/>
</dbReference>
<proteinExistence type="predicted"/>
<dbReference type="EMBL" id="CAWYQH010000119">
    <property type="protein sequence ID" value="CAK8691103.1"/>
    <property type="molecule type" value="Genomic_DNA"/>
</dbReference>
<feature type="transmembrane region" description="Helical" evidence="6">
    <location>
        <begin position="184"/>
        <end position="203"/>
    </location>
</feature>
<evidence type="ECO:0000256" key="3">
    <source>
        <dbReference type="ARBA" id="ARBA00022692"/>
    </source>
</evidence>
<protein>
    <recommendedName>
        <fullName evidence="9">Sodium-dependent transporter</fullName>
    </recommendedName>
</protein>
<gene>
    <name evidence="7" type="ORF">CVLEPA_LOCUS23700</name>
</gene>
<feature type="transmembrane region" description="Helical" evidence="6">
    <location>
        <begin position="54"/>
        <end position="76"/>
    </location>
</feature>
<evidence type="ECO:0000256" key="4">
    <source>
        <dbReference type="ARBA" id="ARBA00022989"/>
    </source>
</evidence>
<evidence type="ECO:0000256" key="2">
    <source>
        <dbReference type="ARBA" id="ARBA00022448"/>
    </source>
</evidence>
<feature type="transmembrane region" description="Helical" evidence="6">
    <location>
        <begin position="442"/>
        <end position="464"/>
    </location>
</feature>